<feature type="region of interest" description="Disordered" evidence="1">
    <location>
        <begin position="46"/>
        <end position="139"/>
    </location>
</feature>
<dbReference type="Proteomes" id="UP001153069">
    <property type="component" value="Unassembled WGS sequence"/>
</dbReference>
<accession>A0A9N8H833</accession>
<protein>
    <recommendedName>
        <fullName evidence="6">Transmembrane protein</fullName>
    </recommendedName>
</protein>
<evidence type="ECO:0000256" key="2">
    <source>
        <dbReference type="SAM" id="Phobius"/>
    </source>
</evidence>
<dbReference type="OrthoDB" id="198634at2759"/>
<evidence type="ECO:0000313" key="4">
    <source>
        <dbReference type="EMBL" id="CAB9500353.1"/>
    </source>
</evidence>
<sequence length="249" mass="27057">MTRDSIIRHMLVLLLLGTASAFAPSVRPFSKSPAAKHNALFQRQSTTSLLLSGDNAEGDAPKRRRKRVKRKETVEEQDVEESAPPEVKPREDGPVQLQVQDVRNLVGGGGPAPRTTTSLESTSMAGSQQPASSSGGTDDSLLRLLEDAKEMQALEDTSAVSTGEEDGEFSLPDTLRKVVSTIVTVDFFIVFAFLLWFLAGIFCSYILKDDTVQIAFNQQFQPLVQPALGILMIASVAGSFLDKDEEENA</sequence>
<evidence type="ECO:0008006" key="6">
    <source>
        <dbReference type="Google" id="ProtNLM"/>
    </source>
</evidence>
<proteinExistence type="predicted"/>
<gene>
    <name evidence="4" type="ORF">SEMRO_82_G043780.1</name>
</gene>
<keyword evidence="3" id="KW-0732">Signal</keyword>
<feature type="transmembrane region" description="Helical" evidence="2">
    <location>
        <begin position="187"/>
        <end position="207"/>
    </location>
</feature>
<evidence type="ECO:0000256" key="3">
    <source>
        <dbReference type="SAM" id="SignalP"/>
    </source>
</evidence>
<dbReference type="EMBL" id="CAICTM010000081">
    <property type="protein sequence ID" value="CAB9500353.1"/>
    <property type="molecule type" value="Genomic_DNA"/>
</dbReference>
<feature type="compositionally biased region" description="Low complexity" evidence="1">
    <location>
        <begin position="123"/>
        <end position="136"/>
    </location>
</feature>
<evidence type="ECO:0000313" key="5">
    <source>
        <dbReference type="Proteomes" id="UP001153069"/>
    </source>
</evidence>
<organism evidence="4 5">
    <name type="scientific">Seminavis robusta</name>
    <dbReference type="NCBI Taxonomy" id="568900"/>
    <lineage>
        <taxon>Eukaryota</taxon>
        <taxon>Sar</taxon>
        <taxon>Stramenopiles</taxon>
        <taxon>Ochrophyta</taxon>
        <taxon>Bacillariophyta</taxon>
        <taxon>Bacillariophyceae</taxon>
        <taxon>Bacillariophycidae</taxon>
        <taxon>Naviculales</taxon>
        <taxon>Naviculaceae</taxon>
        <taxon>Seminavis</taxon>
    </lineage>
</organism>
<reference evidence="4" key="1">
    <citation type="submission" date="2020-06" db="EMBL/GenBank/DDBJ databases">
        <authorList>
            <consortium name="Plant Systems Biology data submission"/>
        </authorList>
    </citation>
    <scope>NUCLEOTIDE SEQUENCE</scope>
    <source>
        <strain evidence="4">D6</strain>
    </source>
</reference>
<feature type="signal peptide" evidence="3">
    <location>
        <begin position="1"/>
        <end position="21"/>
    </location>
</feature>
<feature type="transmembrane region" description="Helical" evidence="2">
    <location>
        <begin position="223"/>
        <end position="241"/>
    </location>
</feature>
<comment type="caution">
    <text evidence="4">The sequence shown here is derived from an EMBL/GenBank/DDBJ whole genome shotgun (WGS) entry which is preliminary data.</text>
</comment>
<evidence type="ECO:0000256" key="1">
    <source>
        <dbReference type="SAM" id="MobiDB-lite"/>
    </source>
</evidence>
<keyword evidence="2" id="KW-0472">Membrane</keyword>
<keyword evidence="2" id="KW-0812">Transmembrane</keyword>
<keyword evidence="5" id="KW-1185">Reference proteome</keyword>
<keyword evidence="2" id="KW-1133">Transmembrane helix</keyword>
<feature type="chain" id="PRO_5040352492" description="Transmembrane protein" evidence="3">
    <location>
        <begin position="22"/>
        <end position="249"/>
    </location>
</feature>
<dbReference type="AlphaFoldDB" id="A0A9N8H833"/>
<name>A0A9N8H833_9STRA</name>